<keyword evidence="5" id="KW-1185">Reference proteome</keyword>
<dbReference type="PROSITE" id="PS50927">
    <property type="entry name" value="BULB_LECTIN"/>
    <property type="match status" value="1"/>
</dbReference>
<accession>A0A815K196</accession>
<reference evidence="4" key="1">
    <citation type="submission" date="2021-02" db="EMBL/GenBank/DDBJ databases">
        <authorList>
            <person name="Nowell W R."/>
        </authorList>
    </citation>
    <scope>NUCLEOTIDE SEQUENCE</scope>
</reference>
<dbReference type="Gene3D" id="2.90.10.10">
    <property type="entry name" value="Bulb-type lectin domain"/>
    <property type="match status" value="3"/>
</dbReference>
<name>A0A815K196_ADIRI</name>
<feature type="domain" description="Bulb-type lectin" evidence="2">
    <location>
        <begin position="234"/>
        <end position="349"/>
    </location>
</feature>
<feature type="signal peptide" evidence="1">
    <location>
        <begin position="1"/>
        <end position="24"/>
    </location>
</feature>
<feature type="chain" id="PRO_5035606270" description="Bulb-type lectin domain-containing protein" evidence="1">
    <location>
        <begin position="25"/>
        <end position="357"/>
    </location>
</feature>
<dbReference type="Proteomes" id="UP000663852">
    <property type="component" value="Unassembled WGS sequence"/>
</dbReference>
<evidence type="ECO:0000259" key="2">
    <source>
        <dbReference type="PROSITE" id="PS50927"/>
    </source>
</evidence>
<organism evidence="4 5">
    <name type="scientific">Adineta ricciae</name>
    <name type="common">Rotifer</name>
    <dbReference type="NCBI Taxonomy" id="249248"/>
    <lineage>
        <taxon>Eukaryota</taxon>
        <taxon>Metazoa</taxon>
        <taxon>Spiralia</taxon>
        <taxon>Gnathifera</taxon>
        <taxon>Rotifera</taxon>
        <taxon>Eurotatoria</taxon>
        <taxon>Bdelloidea</taxon>
        <taxon>Adinetida</taxon>
        <taxon>Adinetidae</taxon>
        <taxon>Adineta</taxon>
    </lineage>
</organism>
<keyword evidence="1" id="KW-0732">Signal</keyword>
<dbReference type="InterPro" id="IPR001480">
    <property type="entry name" value="Bulb-type_lectin_dom"/>
</dbReference>
<evidence type="ECO:0000313" key="4">
    <source>
        <dbReference type="EMBL" id="CAF1389583.1"/>
    </source>
</evidence>
<protein>
    <recommendedName>
        <fullName evidence="2">Bulb-type lectin domain-containing protein</fullName>
    </recommendedName>
</protein>
<dbReference type="Proteomes" id="UP000663828">
    <property type="component" value="Unassembled WGS sequence"/>
</dbReference>
<evidence type="ECO:0000256" key="1">
    <source>
        <dbReference type="SAM" id="SignalP"/>
    </source>
</evidence>
<evidence type="ECO:0000313" key="5">
    <source>
        <dbReference type="Proteomes" id="UP000663828"/>
    </source>
</evidence>
<dbReference type="EMBL" id="CAJNOJ010000252">
    <property type="protein sequence ID" value="CAF1339873.1"/>
    <property type="molecule type" value="Genomic_DNA"/>
</dbReference>
<proteinExistence type="predicted"/>
<gene>
    <name evidence="3" type="ORF">EDS130_LOCUS32674</name>
    <name evidence="4" type="ORF">XAT740_LOCUS33527</name>
</gene>
<dbReference type="AlphaFoldDB" id="A0A815K196"/>
<dbReference type="SUPFAM" id="SSF55486">
    <property type="entry name" value="Metalloproteases ('zincins'), catalytic domain"/>
    <property type="match status" value="1"/>
</dbReference>
<dbReference type="InterPro" id="IPR036426">
    <property type="entry name" value="Bulb-type_lectin_dom_sf"/>
</dbReference>
<dbReference type="SMART" id="SM00108">
    <property type="entry name" value="B_lectin"/>
    <property type="match status" value="1"/>
</dbReference>
<dbReference type="CDD" id="cd00028">
    <property type="entry name" value="B_lectin"/>
    <property type="match status" value="1"/>
</dbReference>
<dbReference type="SUPFAM" id="SSF51110">
    <property type="entry name" value="alpha-D-mannose-specific plant lectins"/>
    <property type="match status" value="1"/>
</dbReference>
<comment type="caution">
    <text evidence="4">The sequence shown here is derived from an EMBL/GenBank/DDBJ whole genome shotgun (WGS) entry which is preliminary data.</text>
</comment>
<evidence type="ECO:0000313" key="3">
    <source>
        <dbReference type="EMBL" id="CAF1339873.1"/>
    </source>
</evidence>
<sequence>MLTKHTSSAIFFVFLSLFVRFSQQNLSKKALLDGLGDNLNFCQLTSPPYTSVPGGDAGLCHCSGAAPASVHTITYHEISVHQLVLCMCPNAVMSAPYMIEMMGRVPYAIRRYNKAMISATSRTCGGAGSSGDVSFYCEPNMHVSVFIHESAHSLDRGTSGTSEWRNAVRQDSCVPDPYANSNFADNFAQVVVLWTHLVAERLHPTLGGSQFSCMKNQIQQISKALPAYRIQAPRSSLPAGQQLQQWEALTSSNGAYRLVMQDDGNLVLYVSDKCIPANAIWYTGSFSNGPHRFQIQTNGNLVAYNGKNQAIWNSNSPRQNVERGHLVMQNDGNLVLHDNNHRAVWASNTCCFIAPRA</sequence>
<dbReference type="Pfam" id="PF01453">
    <property type="entry name" value="B_lectin"/>
    <property type="match status" value="1"/>
</dbReference>
<dbReference type="EMBL" id="CAJNOR010003207">
    <property type="protein sequence ID" value="CAF1389583.1"/>
    <property type="molecule type" value="Genomic_DNA"/>
</dbReference>
<dbReference type="OrthoDB" id="1884773at2759"/>